<evidence type="ECO:0000256" key="14">
    <source>
        <dbReference type="ARBA" id="ARBA00022848"/>
    </source>
</evidence>
<dbReference type="PRINTS" id="PR01125">
    <property type="entry name" value="FMOXYGENASE5"/>
</dbReference>
<gene>
    <name evidence="36" type="ORF">SAMN02745716_0258</name>
</gene>
<evidence type="ECO:0000256" key="11">
    <source>
        <dbReference type="ARBA" id="ARBA00022692"/>
    </source>
</evidence>
<dbReference type="GO" id="GO:0016174">
    <property type="term" value="F:NAD(P)H oxidase H2O2-forming activity"/>
    <property type="evidence" value="ECO:0007669"/>
    <property type="project" value="UniProtKB-EC"/>
</dbReference>
<evidence type="ECO:0000256" key="6">
    <source>
        <dbReference type="ARBA" id="ARBA00012698"/>
    </source>
</evidence>
<comment type="function">
    <text evidence="24">Acts as a Baeyer-Villiger monooxygenase on a broad range of substrates. Catalyzes the insertion of an oxygen atom into a carbon-carbon bond adjacent to a carbonyl, which converts ketones to esters. Active on diverse carbonyl compounds, whereas soft nucleophiles are mostly non- or poorly reactive. In contrast with other forms of FMO it is non- or poorly active on 'classical' substrates such as drugs, pesticides, and dietary components containing soft nucleophilic heteroatoms. Able to oxidize drug molecules bearing a carbonyl group on an aliphatic chain, such as nabumetone and pentoxifylline. Also, in the absence of substrates, shows slow but yet significant NADPH oxidase activity. Acts as a positive modulator of cholesterol biosynthesis as well as glucose homeostasis, promoting metabolic aging via pleiotropic effects.</text>
</comment>
<dbReference type="Gene3D" id="3.50.50.60">
    <property type="entry name" value="FAD/NAD(P)-binding domain"/>
    <property type="match status" value="1"/>
</dbReference>
<dbReference type="EMBL" id="FNWJ01000001">
    <property type="protein sequence ID" value="SEH10409.1"/>
    <property type="molecule type" value="Genomic_DNA"/>
</dbReference>
<evidence type="ECO:0000256" key="24">
    <source>
        <dbReference type="ARBA" id="ARBA00045722"/>
    </source>
</evidence>
<evidence type="ECO:0000313" key="37">
    <source>
        <dbReference type="Proteomes" id="UP000222056"/>
    </source>
</evidence>
<dbReference type="Proteomes" id="UP000222056">
    <property type="component" value="Unassembled WGS sequence"/>
</dbReference>
<comment type="subcellular location">
    <subcellularLocation>
        <location evidence="2">Endoplasmic reticulum membrane</location>
        <topology evidence="2">Single-pass membrane protein</topology>
    </subcellularLocation>
    <subcellularLocation>
        <location evidence="3">Microsome membrane</location>
    </subcellularLocation>
</comment>
<evidence type="ECO:0000256" key="7">
    <source>
        <dbReference type="ARBA" id="ARBA00019213"/>
    </source>
</evidence>
<keyword evidence="13" id="KW-0274">FAD</keyword>
<comment type="catalytic activity">
    <reaction evidence="31">
        <text>(2E)-geranial + NADPH + O2 + H(+) = (1E)-2,6-dimethylhepta-1,5-dien-1-yl formate + NADP(+) + H2O</text>
        <dbReference type="Rhea" id="RHEA:54860"/>
        <dbReference type="ChEBI" id="CHEBI:15377"/>
        <dbReference type="ChEBI" id="CHEBI:15378"/>
        <dbReference type="ChEBI" id="CHEBI:15379"/>
        <dbReference type="ChEBI" id="CHEBI:16980"/>
        <dbReference type="ChEBI" id="CHEBI:57783"/>
        <dbReference type="ChEBI" id="CHEBI:58349"/>
        <dbReference type="ChEBI" id="CHEBI:138375"/>
    </reaction>
    <physiologicalReaction direction="left-to-right" evidence="31">
        <dbReference type="Rhea" id="RHEA:54861"/>
    </physiologicalReaction>
</comment>
<accession>A0A1H6FHU5</accession>
<organism evidence="36 37">
    <name type="scientific">Thermoleophilum album</name>
    <dbReference type="NCBI Taxonomy" id="29539"/>
    <lineage>
        <taxon>Bacteria</taxon>
        <taxon>Bacillati</taxon>
        <taxon>Actinomycetota</taxon>
        <taxon>Thermoleophilia</taxon>
        <taxon>Thermoleophilales</taxon>
        <taxon>Thermoleophilaceae</taxon>
        <taxon>Thermoleophilum</taxon>
    </lineage>
</organism>
<evidence type="ECO:0000256" key="1">
    <source>
        <dbReference type="ARBA" id="ARBA00001974"/>
    </source>
</evidence>
<reference evidence="37" key="1">
    <citation type="submission" date="2016-10" db="EMBL/GenBank/DDBJ databases">
        <authorList>
            <person name="Varghese N."/>
            <person name="Submissions S."/>
        </authorList>
    </citation>
    <scope>NUCLEOTIDE SEQUENCE [LARGE SCALE GENOMIC DNA]</scope>
    <source>
        <strain evidence="37">ATCC 35263</strain>
    </source>
</reference>
<keyword evidence="16" id="KW-1133">Transmembrane helix</keyword>
<evidence type="ECO:0000256" key="5">
    <source>
        <dbReference type="ARBA" id="ARBA00010139"/>
    </source>
</evidence>
<comment type="catalytic activity">
    <reaction evidence="28">
        <text>NADPH + O2 + H(+) = H2O2 + NADP(+)</text>
        <dbReference type="Rhea" id="RHEA:11260"/>
        <dbReference type="ChEBI" id="CHEBI:15378"/>
        <dbReference type="ChEBI" id="CHEBI:15379"/>
        <dbReference type="ChEBI" id="CHEBI:16240"/>
        <dbReference type="ChEBI" id="CHEBI:57783"/>
        <dbReference type="ChEBI" id="CHEBI:58349"/>
        <dbReference type="EC" id="1.6.3.1"/>
    </reaction>
    <physiologicalReaction direction="left-to-right" evidence="28">
        <dbReference type="Rhea" id="RHEA:11261"/>
    </physiologicalReaction>
</comment>
<evidence type="ECO:0000256" key="31">
    <source>
        <dbReference type="ARBA" id="ARBA00048989"/>
    </source>
</evidence>
<dbReference type="InterPro" id="IPR050346">
    <property type="entry name" value="FMO-like"/>
</dbReference>
<dbReference type="PIRSF" id="PIRSF000332">
    <property type="entry name" value="FMO"/>
    <property type="match status" value="1"/>
</dbReference>
<dbReference type="OrthoDB" id="5168853at2"/>
<comment type="catalytic activity">
    <reaction evidence="33">
        <text>N,N-dimethylaniline + NADPH + O2 + H(+) = N,N-dimethylaniline N-oxide + NADP(+) + H2O</text>
        <dbReference type="Rhea" id="RHEA:24468"/>
        <dbReference type="ChEBI" id="CHEBI:15377"/>
        <dbReference type="ChEBI" id="CHEBI:15378"/>
        <dbReference type="ChEBI" id="CHEBI:15379"/>
        <dbReference type="ChEBI" id="CHEBI:16269"/>
        <dbReference type="ChEBI" id="CHEBI:17735"/>
        <dbReference type="ChEBI" id="CHEBI:57783"/>
        <dbReference type="ChEBI" id="CHEBI:58349"/>
        <dbReference type="EC" id="1.14.13.8"/>
    </reaction>
    <physiologicalReaction direction="left-to-right" evidence="33">
        <dbReference type="Rhea" id="RHEA:24469"/>
    </physiologicalReaction>
</comment>
<evidence type="ECO:0000313" key="36">
    <source>
        <dbReference type="EMBL" id="SEH10409.1"/>
    </source>
</evidence>
<keyword evidence="19" id="KW-0443">Lipid metabolism</keyword>
<comment type="catalytic activity">
    <reaction evidence="25">
        <text>hexan-3-one + NADPH + O2 + H(+) = propyl propanoate + NADP(+) + H2O</text>
        <dbReference type="Rhea" id="RHEA:54848"/>
        <dbReference type="ChEBI" id="CHEBI:15377"/>
        <dbReference type="ChEBI" id="CHEBI:15378"/>
        <dbReference type="ChEBI" id="CHEBI:15379"/>
        <dbReference type="ChEBI" id="CHEBI:57783"/>
        <dbReference type="ChEBI" id="CHEBI:58349"/>
        <dbReference type="ChEBI" id="CHEBI:89828"/>
        <dbReference type="ChEBI" id="CHEBI:89891"/>
    </reaction>
    <physiologicalReaction direction="left-to-right" evidence="25">
        <dbReference type="Rhea" id="RHEA:54849"/>
    </physiologicalReaction>
</comment>
<keyword evidence="15" id="KW-0521">NADP</keyword>
<evidence type="ECO:0000256" key="18">
    <source>
        <dbReference type="ARBA" id="ARBA00023033"/>
    </source>
</evidence>
<keyword evidence="18" id="KW-0503">Monooxygenase</keyword>
<evidence type="ECO:0000256" key="25">
    <source>
        <dbReference type="ARBA" id="ARBA00047426"/>
    </source>
</evidence>
<evidence type="ECO:0000256" key="32">
    <source>
        <dbReference type="ARBA" id="ARBA00048990"/>
    </source>
</evidence>
<evidence type="ECO:0000256" key="34">
    <source>
        <dbReference type="ARBA" id="ARBA00049475"/>
    </source>
</evidence>
<dbReference type="InterPro" id="IPR002257">
    <property type="entry name" value="Flavin_mOase_5"/>
</dbReference>
<comment type="catalytic activity">
    <reaction evidence="34">
        <text>octan-3-one + NADPH + O2 + H(+) = pentyl propanoate + NADP(+) + H2O</text>
        <dbReference type="Rhea" id="RHEA:54840"/>
        <dbReference type="ChEBI" id="CHEBI:15377"/>
        <dbReference type="ChEBI" id="CHEBI:15378"/>
        <dbReference type="ChEBI" id="CHEBI:15379"/>
        <dbReference type="ChEBI" id="CHEBI:57783"/>
        <dbReference type="ChEBI" id="CHEBI:58349"/>
        <dbReference type="ChEBI" id="CHEBI:80946"/>
        <dbReference type="ChEBI" id="CHEBI:87373"/>
    </reaction>
    <physiologicalReaction direction="left-to-right" evidence="34">
        <dbReference type="Rhea" id="RHEA:54841"/>
    </physiologicalReaction>
</comment>
<evidence type="ECO:0000256" key="3">
    <source>
        <dbReference type="ARBA" id="ARBA00004524"/>
    </source>
</evidence>
<comment type="similarity">
    <text evidence="4">Belongs to the FMO family.</text>
</comment>
<comment type="cofactor">
    <cofactor evidence="1">
        <name>FAD</name>
        <dbReference type="ChEBI" id="CHEBI:57692"/>
    </cofactor>
</comment>
<dbReference type="GO" id="GO:0050661">
    <property type="term" value="F:NADP binding"/>
    <property type="evidence" value="ECO:0007669"/>
    <property type="project" value="InterPro"/>
</dbReference>
<evidence type="ECO:0000256" key="15">
    <source>
        <dbReference type="ARBA" id="ARBA00022857"/>
    </source>
</evidence>
<keyword evidence="9" id="KW-0597">Phosphoprotein</keyword>
<evidence type="ECO:0000256" key="10">
    <source>
        <dbReference type="ARBA" id="ARBA00022630"/>
    </source>
</evidence>
<evidence type="ECO:0000256" key="13">
    <source>
        <dbReference type="ARBA" id="ARBA00022827"/>
    </source>
</evidence>
<evidence type="ECO:0000256" key="21">
    <source>
        <dbReference type="ARBA" id="ARBA00029728"/>
    </source>
</evidence>
<comment type="similarity">
    <text evidence="5">Belongs to the FAD-binding monooxygenase family.</text>
</comment>
<dbReference type="InterPro" id="IPR036188">
    <property type="entry name" value="FAD/NAD-bd_sf"/>
</dbReference>
<dbReference type="STRING" id="29539.SAMN02745716_0258"/>
<keyword evidence="14" id="KW-0492">Microsome</keyword>
<sequence>MGTTTPRVCIVGAGSSGIAACQVMQANDIDFDCFERGSNVGGNWRYDNDNGMSSAYKSLFINTSRRMMEYRSFPMPEDYPDYPHHTQIAKYFDDFVDHFGLRERITFRHEVQRVEPIDGAWQVKVRSIDTGETRTEVYDAVIVANGHHWLPRYPEPPFEGQDTFAGEQLHSHYYREPDERFVDRNVLVLGFGNSAVDIACESSRVSRITYLAMRRGAWVIPKYIEGKPVDQLQNEFTSRLPFRLQRWYLQRLIIKTQGRMEDYGLPKPDHKLGEAHPTISSELLPRIGHGRIKPKPNIARIEGRTVHFVDGTSEEVDTIVWCTGYQISFPFLPREVIDPKDNRVRLYRHVVHPDRPGLYFIGLVQPLGAIMPIAEAQSEWIADLLLGRCALPDRERMWREIERDERKMRKRYVASPRHTIQVDFYPYMRTIRRERRRRPRRRTSGAIAAPRLQTQGAQP</sequence>
<keyword evidence="8" id="KW-0488">Methylation</keyword>
<dbReference type="PRINTS" id="PR00370">
    <property type="entry name" value="FMOXYGENASE"/>
</dbReference>
<comment type="catalytic activity">
    <reaction evidence="26">
        <text>heptan-2-one + NADPH + O2 + H(+) = pentyl acetate + NADP(+) + H2O</text>
        <dbReference type="Rhea" id="RHEA:54836"/>
        <dbReference type="ChEBI" id="CHEBI:5672"/>
        <dbReference type="ChEBI" id="CHEBI:15377"/>
        <dbReference type="ChEBI" id="CHEBI:15378"/>
        <dbReference type="ChEBI" id="CHEBI:15379"/>
        <dbReference type="ChEBI" id="CHEBI:57783"/>
        <dbReference type="ChEBI" id="CHEBI:58349"/>
        <dbReference type="ChEBI" id="CHEBI:87362"/>
    </reaction>
    <physiologicalReaction direction="left-to-right" evidence="26">
        <dbReference type="Rhea" id="RHEA:54837"/>
    </physiologicalReaction>
</comment>
<keyword evidence="20" id="KW-0472">Membrane</keyword>
<dbReference type="PANTHER" id="PTHR23023">
    <property type="entry name" value="DIMETHYLANILINE MONOOXYGENASE"/>
    <property type="match status" value="1"/>
</dbReference>
<proteinExistence type="inferred from homology"/>
<evidence type="ECO:0000256" key="20">
    <source>
        <dbReference type="ARBA" id="ARBA00023136"/>
    </source>
</evidence>
<evidence type="ECO:0000256" key="27">
    <source>
        <dbReference type="ARBA" id="ARBA00047855"/>
    </source>
</evidence>
<dbReference type="EC" id="1.6.3.1" evidence="6"/>
<evidence type="ECO:0000256" key="16">
    <source>
        <dbReference type="ARBA" id="ARBA00022989"/>
    </source>
</evidence>
<evidence type="ECO:0000256" key="22">
    <source>
        <dbReference type="ARBA" id="ARBA00033213"/>
    </source>
</evidence>
<keyword evidence="17" id="KW-0560">Oxidoreductase</keyword>
<evidence type="ECO:0000256" key="26">
    <source>
        <dbReference type="ARBA" id="ARBA00047574"/>
    </source>
</evidence>
<feature type="region of interest" description="Disordered" evidence="35">
    <location>
        <begin position="435"/>
        <end position="459"/>
    </location>
</feature>
<evidence type="ECO:0000256" key="30">
    <source>
        <dbReference type="ARBA" id="ARBA00048459"/>
    </source>
</evidence>
<keyword evidence="11" id="KW-0812">Transmembrane</keyword>
<evidence type="ECO:0000256" key="29">
    <source>
        <dbReference type="ARBA" id="ARBA00047977"/>
    </source>
</evidence>
<evidence type="ECO:0000256" key="33">
    <source>
        <dbReference type="ARBA" id="ARBA00049443"/>
    </source>
</evidence>
<evidence type="ECO:0000256" key="12">
    <source>
        <dbReference type="ARBA" id="ARBA00022824"/>
    </source>
</evidence>
<dbReference type="RefSeq" id="WP_093115507.1">
    <property type="nucleotide sequence ID" value="NZ_FNWJ01000001.1"/>
</dbReference>
<dbReference type="InterPro" id="IPR000960">
    <property type="entry name" value="Flavin_mOase"/>
</dbReference>
<keyword evidence="12" id="KW-0256">Endoplasmic reticulum</keyword>
<dbReference type="AlphaFoldDB" id="A0A1H6FHU5"/>
<comment type="catalytic activity">
    <reaction evidence="30">
        <text>octan-3-one + NADPH + O2 + H(+) = ethyl hexanoate + NADP(+) + H2O</text>
        <dbReference type="Rhea" id="RHEA:54856"/>
        <dbReference type="ChEBI" id="CHEBI:15377"/>
        <dbReference type="ChEBI" id="CHEBI:15378"/>
        <dbReference type="ChEBI" id="CHEBI:15379"/>
        <dbReference type="ChEBI" id="CHEBI:57783"/>
        <dbReference type="ChEBI" id="CHEBI:58349"/>
        <dbReference type="ChEBI" id="CHEBI:80946"/>
        <dbReference type="ChEBI" id="CHEBI:86055"/>
    </reaction>
    <physiologicalReaction direction="left-to-right" evidence="30">
        <dbReference type="Rhea" id="RHEA:54857"/>
    </physiologicalReaction>
</comment>
<evidence type="ECO:0000256" key="28">
    <source>
        <dbReference type="ARBA" id="ARBA00047864"/>
    </source>
</evidence>
<comment type="catalytic activity">
    <reaction evidence="29">
        <text>hexan-3-one + NADPH + O2 + H(+) = ethyl butanoate + NADP(+) + H2O</text>
        <dbReference type="Rhea" id="RHEA:54844"/>
        <dbReference type="ChEBI" id="CHEBI:15377"/>
        <dbReference type="ChEBI" id="CHEBI:15378"/>
        <dbReference type="ChEBI" id="CHEBI:15379"/>
        <dbReference type="ChEBI" id="CHEBI:57783"/>
        <dbReference type="ChEBI" id="CHEBI:58349"/>
        <dbReference type="ChEBI" id="CHEBI:88764"/>
        <dbReference type="ChEBI" id="CHEBI:89891"/>
    </reaction>
    <physiologicalReaction direction="left-to-right" evidence="29">
        <dbReference type="Rhea" id="RHEA:54845"/>
    </physiologicalReaction>
</comment>
<name>A0A1H6FHU5_THEAL</name>
<comment type="catalytic activity">
    <reaction evidence="27">
        <text>sulcatone + NADPH + O2 + H(+) = 4-methylpent-3-en-1-yl acetate + NADP(+) + H2O</text>
        <dbReference type="Rhea" id="RHEA:54864"/>
        <dbReference type="ChEBI" id="CHEBI:15377"/>
        <dbReference type="ChEBI" id="CHEBI:15378"/>
        <dbReference type="ChEBI" id="CHEBI:15379"/>
        <dbReference type="ChEBI" id="CHEBI:16310"/>
        <dbReference type="ChEBI" id="CHEBI:57783"/>
        <dbReference type="ChEBI" id="CHEBI:58349"/>
        <dbReference type="ChEBI" id="CHEBI:138373"/>
    </reaction>
    <physiologicalReaction direction="left-to-right" evidence="27">
        <dbReference type="Rhea" id="RHEA:54865"/>
    </physiologicalReaction>
</comment>
<evidence type="ECO:0000256" key="23">
    <source>
        <dbReference type="ARBA" id="ARBA00033301"/>
    </source>
</evidence>
<keyword evidence="10" id="KW-0285">Flavoprotein</keyword>
<protein>
    <recommendedName>
        <fullName evidence="7">Flavin-containing monooxygenase 5</fullName>
        <ecNumber evidence="6">1.6.3.1</ecNumber>
    </recommendedName>
    <alternativeName>
        <fullName evidence="23">Dimethylaniline monooxygenase [N-oxide-forming] 5</fullName>
    </alternativeName>
    <alternativeName>
        <fullName evidence="21">Dimethylaniline oxidase 5</fullName>
    </alternativeName>
    <alternativeName>
        <fullName evidence="22">NADPH oxidase</fullName>
    </alternativeName>
</protein>
<evidence type="ECO:0000256" key="2">
    <source>
        <dbReference type="ARBA" id="ARBA00004389"/>
    </source>
</evidence>
<dbReference type="SUPFAM" id="SSF51905">
    <property type="entry name" value="FAD/NAD(P)-binding domain"/>
    <property type="match status" value="2"/>
</dbReference>
<dbReference type="PROSITE" id="PS51257">
    <property type="entry name" value="PROKAR_LIPOPROTEIN"/>
    <property type="match status" value="1"/>
</dbReference>
<dbReference type="Pfam" id="PF00743">
    <property type="entry name" value="FMO-like"/>
    <property type="match status" value="1"/>
</dbReference>
<keyword evidence="37" id="KW-1185">Reference proteome</keyword>
<comment type="catalytic activity">
    <reaction evidence="32">
        <text>heptan-4-one + NADPH + O2 + H(+) = propyl butanoate + NADP(+) + H2O</text>
        <dbReference type="Rhea" id="RHEA:54852"/>
        <dbReference type="ChEBI" id="CHEBI:15377"/>
        <dbReference type="ChEBI" id="CHEBI:15378"/>
        <dbReference type="ChEBI" id="CHEBI:15379"/>
        <dbReference type="ChEBI" id="CHEBI:57783"/>
        <dbReference type="ChEBI" id="CHEBI:58349"/>
        <dbReference type="ChEBI" id="CHEBI:89484"/>
        <dbReference type="ChEBI" id="CHEBI:89719"/>
    </reaction>
    <physiologicalReaction direction="left-to-right" evidence="32">
        <dbReference type="Rhea" id="RHEA:54853"/>
    </physiologicalReaction>
</comment>
<dbReference type="GO" id="GO:0006629">
    <property type="term" value="P:lipid metabolic process"/>
    <property type="evidence" value="ECO:0007669"/>
    <property type="project" value="UniProtKB-KW"/>
</dbReference>
<evidence type="ECO:0000256" key="17">
    <source>
        <dbReference type="ARBA" id="ARBA00023002"/>
    </source>
</evidence>
<dbReference type="GO" id="GO:0050660">
    <property type="term" value="F:flavin adenine dinucleotide binding"/>
    <property type="evidence" value="ECO:0007669"/>
    <property type="project" value="InterPro"/>
</dbReference>
<evidence type="ECO:0000256" key="8">
    <source>
        <dbReference type="ARBA" id="ARBA00022481"/>
    </source>
</evidence>
<evidence type="ECO:0000256" key="4">
    <source>
        <dbReference type="ARBA" id="ARBA00009183"/>
    </source>
</evidence>
<dbReference type="GO" id="GO:0004499">
    <property type="term" value="F:N,N-dimethylaniline monooxygenase activity"/>
    <property type="evidence" value="ECO:0007669"/>
    <property type="project" value="InterPro"/>
</dbReference>
<evidence type="ECO:0000256" key="9">
    <source>
        <dbReference type="ARBA" id="ARBA00022553"/>
    </source>
</evidence>
<dbReference type="FunFam" id="3.50.50.60:FF:000159">
    <property type="entry name" value="Dimethylaniline monooxygenase [N-oxide-forming]"/>
    <property type="match status" value="1"/>
</dbReference>
<evidence type="ECO:0000256" key="19">
    <source>
        <dbReference type="ARBA" id="ARBA00023098"/>
    </source>
</evidence>
<evidence type="ECO:0000256" key="35">
    <source>
        <dbReference type="SAM" id="MobiDB-lite"/>
    </source>
</evidence>
<dbReference type="InterPro" id="IPR020946">
    <property type="entry name" value="Flavin_mOase-like"/>
</dbReference>